<dbReference type="Proteomes" id="UP000283569">
    <property type="component" value="Unassembled WGS sequence"/>
</dbReference>
<reference evidence="2 3" key="1">
    <citation type="journal article" date="2018" name="Sci. Rep.">
        <title>Characterisation of pathogen-specific regions and novel effector candidates in Fusarium oxysporum f. sp. cepae.</title>
        <authorList>
            <person name="Armitage A.D."/>
            <person name="Taylor A."/>
            <person name="Sobczyk M.K."/>
            <person name="Baxter L."/>
            <person name="Greenfield B.P."/>
            <person name="Bates H.J."/>
            <person name="Wilson F."/>
            <person name="Jackson A.C."/>
            <person name="Ott S."/>
            <person name="Harrison R.J."/>
            <person name="Clarkson J.P."/>
        </authorList>
    </citation>
    <scope>NUCLEOTIDE SEQUENCE [LARGE SCALE GENOMIC DNA]</scope>
    <source>
        <strain evidence="2 3">Fp_A8</strain>
    </source>
</reference>
<feature type="region of interest" description="Disordered" evidence="1">
    <location>
        <begin position="1"/>
        <end position="22"/>
    </location>
</feature>
<organism evidence="2 3">
    <name type="scientific">Gibberella intermedia</name>
    <name type="common">Bulb rot disease fungus</name>
    <name type="synonym">Fusarium proliferatum</name>
    <dbReference type="NCBI Taxonomy" id="948311"/>
    <lineage>
        <taxon>Eukaryota</taxon>
        <taxon>Fungi</taxon>
        <taxon>Dikarya</taxon>
        <taxon>Ascomycota</taxon>
        <taxon>Pezizomycotina</taxon>
        <taxon>Sordariomycetes</taxon>
        <taxon>Hypocreomycetidae</taxon>
        <taxon>Hypocreales</taxon>
        <taxon>Nectriaceae</taxon>
        <taxon>Fusarium</taxon>
        <taxon>Fusarium fujikuroi species complex</taxon>
    </lineage>
</organism>
<evidence type="ECO:0000256" key="1">
    <source>
        <dbReference type="SAM" id="MobiDB-lite"/>
    </source>
</evidence>
<proteinExistence type="predicted"/>
<dbReference type="AlphaFoldDB" id="A0A420SL05"/>
<feature type="compositionally biased region" description="Basic and acidic residues" evidence="1">
    <location>
        <begin position="1"/>
        <end position="11"/>
    </location>
</feature>
<comment type="caution">
    <text evidence="2">The sequence shown here is derived from an EMBL/GenBank/DDBJ whole genome shotgun (WGS) entry which is preliminary data.</text>
</comment>
<sequence>MGPDDRDRHIAEPTSITDGSVDAELAPDFSQQVENTNNSNYLDSLDPSLLGSPDFDFSCLMDLDEAAEATQEPEHIDSMMLDAPAFEAPCSMDDLNMTQILTSKVFHGSDHPGTNLYLVHEAPQHQVYVPQFQVGPDSMTSMTSENYQFSTETPNTFENPSGNTSTDQDRRLCELTAQCLVEAFVHSVGMTPLMPELPQLSGFRDQRFIHINEPPTQAQVPLPRPSRPIRRGRLTREQAEGQARARENGVCIRCRRNGITRQVAMFCGDRCLDNPYEDGLVTNTSRFEESGSTIDVFVKTSWLLDRYVELQLFRYLQDAANNPNEDIYEQRNFTYSALYLLGHSFSTSSTKISRRIQNTSCEWFKNSIKDHLDRERRVRLALWIYVSITVGQLPSEASFWGNLPNELKAFRGGLPKKFRESFDGFNNSLHMNMKIEMGSKARFLQQVYSGQQTQDSKQRFAPASNIDHECTLWQSMMDNTAQGIHDICHLNSGDSTTFADRVREYEQIEAERLFLPTNQEHFKRVAENAFGTIMALARLPIRSQQTLPIRGCQVLRPSFLRIQAELHRFMGRLSSRILPRGASVVYCGEYPFLLHGADDIHLARWQELENMMGGGIFLVGNTFNRRARKASHAFLDIANVTDTGTDVQFLRLKRLLQKNGSWLRQVMHSMTRKDHELSKEFCDERYEKSLEVKKRHANLKVYIAKIQEVYPSW</sequence>
<dbReference type="EMBL" id="MRDB01000055">
    <property type="protein sequence ID" value="RKL29940.1"/>
    <property type="molecule type" value="Genomic_DNA"/>
</dbReference>
<evidence type="ECO:0000313" key="3">
    <source>
        <dbReference type="Proteomes" id="UP000283569"/>
    </source>
</evidence>
<accession>A0A420SL05</accession>
<protein>
    <submittedName>
        <fullName evidence="2">Uncharacterized protein</fullName>
    </submittedName>
</protein>
<name>A0A420SL05_GIBIN</name>
<evidence type="ECO:0000313" key="2">
    <source>
        <dbReference type="EMBL" id="RKL29940.1"/>
    </source>
</evidence>
<gene>
    <name evidence="2" type="ORF">BFJ72_g11809</name>
</gene>